<protein>
    <submittedName>
        <fullName evidence="3">NAD dependent epimerase/dehydratase</fullName>
    </submittedName>
</protein>
<reference evidence="3 4" key="1">
    <citation type="journal article" date="2017" name="Front. Microbiol.">
        <title>Phaeobacter piscinae sp. nov., a species of the Roseobacter group and potential aquaculture probiont.</title>
        <authorList>
            <person name="Sonnenschein E.C."/>
            <person name="Phippen C.B.W."/>
            <person name="Nielsen K.F."/>
            <person name="Mateiu R.V."/>
            <person name="Melchiorsen J."/>
            <person name="Gram L."/>
            <person name="Overmann J."/>
            <person name="Freese H.M."/>
        </authorList>
    </citation>
    <scope>NUCLEOTIDE SEQUENCE [LARGE SCALE GENOMIC DNA]</scope>
    <source>
        <strain evidence="3 4">P88</strain>
    </source>
</reference>
<organism evidence="3 4">
    <name type="scientific">Phaeobacter inhibens</name>
    <dbReference type="NCBI Taxonomy" id="221822"/>
    <lineage>
        <taxon>Bacteria</taxon>
        <taxon>Pseudomonadati</taxon>
        <taxon>Pseudomonadota</taxon>
        <taxon>Alphaproteobacteria</taxon>
        <taxon>Rhodobacterales</taxon>
        <taxon>Roseobacteraceae</taxon>
        <taxon>Phaeobacter</taxon>
    </lineage>
</organism>
<comment type="pathway">
    <text evidence="1">Bacterial outer membrane biogenesis; LPS O-antigen biosynthesis.</text>
</comment>
<dbReference type="CDD" id="cd08946">
    <property type="entry name" value="SDR_e"/>
    <property type="match status" value="1"/>
</dbReference>
<dbReference type="AlphaFoldDB" id="A0A2I7JJX2"/>
<proteinExistence type="inferred from homology"/>
<evidence type="ECO:0000256" key="1">
    <source>
        <dbReference type="ARBA" id="ARBA00005125"/>
    </source>
</evidence>
<dbReference type="SUPFAM" id="SSF51735">
    <property type="entry name" value="NAD(P)-binding Rossmann-fold domains"/>
    <property type="match status" value="1"/>
</dbReference>
<dbReference type="Proteomes" id="UP000236447">
    <property type="component" value="Chromosome"/>
</dbReference>
<evidence type="ECO:0000313" key="4">
    <source>
        <dbReference type="Proteomes" id="UP000236447"/>
    </source>
</evidence>
<dbReference type="GeneID" id="57288734"/>
<dbReference type="RefSeq" id="WP_076615885.1">
    <property type="nucleotide sequence ID" value="NZ_CBCSDS010000010.1"/>
</dbReference>
<reference evidence="3 4" key="2">
    <citation type="journal article" date="2017" name="Genome Biol. Evol.">
        <title>Trajectories and Drivers of Genome Evolution in Surface-Associated Marine Phaeobacter.</title>
        <authorList>
            <person name="Freese H.M."/>
            <person name="Sikorski J."/>
            <person name="Bunk B."/>
            <person name="Scheuner C."/>
            <person name="Meier-Kolthoff J.P."/>
            <person name="Sproer C."/>
            <person name="Gram L."/>
            <person name="Overmann J."/>
        </authorList>
    </citation>
    <scope>NUCLEOTIDE SEQUENCE [LARGE SCALE GENOMIC DNA]</scope>
    <source>
        <strain evidence="3 4">P88</strain>
    </source>
</reference>
<evidence type="ECO:0000256" key="2">
    <source>
        <dbReference type="ARBA" id="ARBA00007637"/>
    </source>
</evidence>
<dbReference type="EMBL" id="CP010725">
    <property type="protein sequence ID" value="AUQ99415.1"/>
    <property type="molecule type" value="Genomic_DNA"/>
</dbReference>
<dbReference type="Pfam" id="PF01370">
    <property type="entry name" value="Epimerase"/>
    <property type="match status" value="1"/>
</dbReference>
<sequence length="301" mass="32556">MNALEGKRVLLTGATGFLGGKLLERLCRINAVTGCLMRNNRNIALCVGAERLETTGCAADTIETICQFRPDVMIHCAGLVQTTHGPDDIDTMLQSNVQLAAALFEAGRQLGELRIVNLGTYLEYSSDGKIAPTSLYAASKRAVTELLNYYTHAVPTRAISIKPSVIYGAGDPRPRLLPSLAKAIANGQTLCLSEGLQKLDLIHIDDVVEALIQASVHLLSSESKTGHQEYFAVSGNRLSIRELAQKLEQIVGREADLHWGAHSYRPEEVMEPFSGGTPLPGWSPVVPLELGLAELVFQQGN</sequence>
<accession>A0A2I7JJX2</accession>
<dbReference type="Gene3D" id="3.40.50.720">
    <property type="entry name" value="NAD(P)-binding Rossmann-like Domain"/>
    <property type="match status" value="1"/>
</dbReference>
<comment type="similarity">
    <text evidence="2">Belongs to the NAD(P)-dependent epimerase/dehydratase family.</text>
</comment>
<dbReference type="PANTHER" id="PTHR43000">
    <property type="entry name" value="DTDP-D-GLUCOSE 4,6-DEHYDRATASE-RELATED"/>
    <property type="match status" value="1"/>
</dbReference>
<dbReference type="InterPro" id="IPR001509">
    <property type="entry name" value="Epimerase_deHydtase"/>
</dbReference>
<gene>
    <name evidence="3" type="ORF">PhaeoP88_02049</name>
</gene>
<name>A0A2I7JJX2_9RHOB</name>
<dbReference type="InterPro" id="IPR036291">
    <property type="entry name" value="NAD(P)-bd_dom_sf"/>
</dbReference>
<evidence type="ECO:0000313" key="3">
    <source>
        <dbReference type="EMBL" id="AUQ99415.1"/>
    </source>
</evidence>